<evidence type="ECO:0000256" key="5">
    <source>
        <dbReference type="ARBA" id="ARBA00022679"/>
    </source>
</evidence>
<dbReference type="PROSITE" id="PS00108">
    <property type="entry name" value="PROTEIN_KINASE_ST"/>
    <property type="match status" value="1"/>
</dbReference>
<feature type="region of interest" description="Disordered" evidence="22">
    <location>
        <begin position="2108"/>
        <end position="2179"/>
    </location>
</feature>
<keyword evidence="24" id="KW-0648">Protein biosynthesis</keyword>
<evidence type="ECO:0000256" key="15">
    <source>
        <dbReference type="ARBA" id="ARBA00048977"/>
    </source>
</evidence>
<keyword evidence="8 24" id="KW-0418">Kinase</keyword>
<dbReference type="EC" id="2.7.11.1" evidence="2"/>
<feature type="compositionally biased region" description="Polar residues" evidence="22">
    <location>
        <begin position="2111"/>
        <end position="2128"/>
    </location>
</feature>
<dbReference type="InterPro" id="IPR050339">
    <property type="entry name" value="CC_SR_Kinase"/>
</dbReference>
<feature type="compositionally biased region" description="Basic residues" evidence="22">
    <location>
        <begin position="1947"/>
        <end position="1957"/>
    </location>
</feature>
<feature type="region of interest" description="Disordered" evidence="22">
    <location>
        <begin position="1624"/>
        <end position="1708"/>
    </location>
</feature>
<comment type="catalytic activity">
    <reaction evidence="14">
        <text>L-threonyl-[protein] + ATP = O-phospho-L-threonyl-[protein] + ADP + H(+)</text>
        <dbReference type="Rhea" id="RHEA:46608"/>
        <dbReference type="Rhea" id="RHEA-COMP:11060"/>
        <dbReference type="Rhea" id="RHEA-COMP:11605"/>
        <dbReference type="ChEBI" id="CHEBI:15378"/>
        <dbReference type="ChEBI" id="CHEBI:30013"/>
        <dbReference type="ChEBI" id="CHEBI:30616"/>
        <dbReference type="ChEBI" id="CHEBI:61977"/>
        <dbReference type="ChEBI" id="CHEBI:456216"/>
        <dbReference type="EC" id="2.7.11.1"/>
    </reaction>
    <physiologicalReaction direction="left-to-right" evidence="14">
        <dbReference type="Rhea" id="RHEA:46609"/>
    </physiologicalReaction>
</comment>
<dbReference type="Pfam" id="PF00069">
    <property type="entry name" value="Pkinase"/>
    <property type="match status" value="1"/>
</dbReference>
<evidence type="ECO:0000256" key="10">
    <source>
        <dbReference type="ARBA" id="ARBA00022840"/>
    </source>
</evidence>
<evidence type="ECO:0000256" key="11">
    <source>
        <dbReference type="ARBA" id="ARBA00023136"/>
    </source>
</evidence>
<comment type="subunit">
    <text evidence="17">May form oligomers in response to stress; oligomerization may result in catalytic activity. Interacts with BIP; the interaction is disrupted in response to stress.</text>
</comment>
<sequence>MNNYNLIKKKSNLYKHKNYHNLEMERDTNRKCVDYSYNDNISDVITILKGAHNKVKGSIISKNERENVSIGGSKIHPFIGTNAENYIINKKMNHMILSNMKNIVEKITSIERMTNVDTYVNMRNKMEDYRKMNHVDCSKRCVYRRDDFHDGKEPICASPFSNRMNKLTYLGKRNAELHEGSYIPTSNIYFDDHYEHCRERSVLECNDRKLERNNKRNVQDDDCAINPLNMEGTYIKMNKWEDEAEKMRTLERECELRLHPCDTTSSLGRGKRIYKRILDEENNKESRKNSIWNDERNHTDVADVGKNINSIKSLKEDVSDCESHFSNHKDTNGISEQRKNNFIICRKNEDEHILSSNNYTSFMHTNGNMLESDMVKEGVMEDDAVGKDDLVVLTNERLNDAGVFPNEVSVEKKNILFPYEDNINGNKTEMNLTKYYSDKHFYGQYKYDTSIFIYDLIVLDTSGYIYKVSTDGTYYWKYKIVKNIHNYVNFEENMKDEKDYNTLRNTTDHRNTVRGILTENDYKKKNNELNLRATKKFHHKDYFDVLKMNYLKNMELKANEIYIKHDKLENRREKKNDKYEKLKKSTNITKKLLSNYNGDLFYVNENNEAIPLNINIKDVVNNSPFKSPLFPNIVFMGSRHSSIINLDYDTGEVIRKYDERYDDELLRIKEGKNISLPNKNKPLFKNFTKRNEHVLQNGELKELDEDKLNSKSRQHFITTKGDVMEKRSEQGNDNNEYTNDVMDDETFDATEMGKNIGDIIYNNNKDRRKIHREILLRQESNELRDSSDVLRRSEGGIFIKRYPLEKKRKNRYYRDNGKDFHPGILKTECNNLKNNKRVRMKKLLMSLNRKNLLSTHSYNNILEIIRKRKKEKKKKKRKRRKRKRKTQKRQLQISVVKWIIKAVDEHSLKKKWITTWVDVGSIFITHSHRQDISFINSLIEIAGNKLILRPLEGDKMNKPYTISKKFNLHEEEISLIEKGADKEGSNQEGALADRLENGLHMEERNSLNTSVKSKIFIFSEAISSVFALKYESAAKMFTLDVIMKQNEKIFPEYENVRSYSYSPLNLRNHTTLFLPFSSNENSRYNDEKVSCNLDENVEYGKKLLHRLNSISVSITAIERDIRYLLTNIIFVYDRSKKIPINYIYKMKILIREYQKTKQQFLLYLPGADREKNLGYIHHSELDHSKPGCTPGITPGRSTHGSGNNSIGGWRRGNNGPIHICEYISKFIDTYFDEREMCFDYCSMLNIWDKIFNKYTTQEDCLLLSNLYKVLQNVFSFNSKEFNYINGGGYMLEGNENFLVKRRKKPFIGSRNQEYKDMTNTLRNRKGWYWNMFYAIMLIFVVPFVFIYRLFKKKKSSNKVIMKKTKLKDYDEKMCDDDANTYDDGVNAYSDDEMLHSNHHLLRESRLRWRRRIALGSVAEKGLTKREIPVEDLVEKPKMELDITMKRDIAKKLQELEQPTLIDILARHARDSDSDSKFYDISETKYNLYPLHYWGGESKYSLPNMTQMSINKMRLVDTNKPELSGKNMFNIHRRRAASQDVTHKQSFVVKKRIRSYYKLGNKYNKKNYTDNEKDKKHNRVKEKYIDEKAFDKNEFINFLTNFNKKFMKKNVLVDDIIKMNRTSDINNVESNGSSSREHINVSEEGNKQVKSDNENRNNFAKKNDSKKYGLEENKITEEKKNKNKHAKTVNSAHSLHSVQCGTHKQSSQVKNKVENMVPNNGNEKMSNKSSNVRNLSIVQTSHIPYDAPLADFLENGRFMRTFENISLIGQGGFGSVYKVSHRLEPGSPTYAVKFIYLKVTSLDNVSSRRYFREIAANRDIYSKHVVRYYTWWCEEPQFLPMHIMPKEIQNLVKKNKDSFKKLYNKNKRSDSIKNEKMSSWENKPSNLKNFKKVIKKKNCPSLKFYSDNDGLNSKRKDENNNNNKDKKKKFPNHKNFSDSMCGNENIRNKKKKKKKKKKKIIYEEKEKANFKDQNEKYQVARGKNNPTSFNSSFQEYDPFDYGYLNEEERDLIVFADNDEPNGSTVMKEVARDVVQGDDKKEACTDHFVTSHKDKLARKHQMENDIGKHVTYDQNICREHANGDFYTGKNAQNDDIYDTLNKAVVMKEKRTNSHIQQDGSNTNDSSTKQTVAGEDVSKEERYNRKKAYSGTKDERVHNVIRKEEINNKGKKEKDKMDDEEDKKENFDKIKSYKKKKMGPEFSIVLLLQMELCKGYTLRKWLDRSTRSDKPLHFTYGDKNMNHPLEFDLFKQLIKGLKDIHATCFIHRDLKPENIFVDPDTYTLKIGDLGLVRFIEEKKREKDLNNIDSFKDNIYTEINQNTITSQISLKGQIIGTPGYTAPEGGALCDEKADIYSAALILLELLCPRFNTIMERYKRLNDFRNYYSVPDYVKIHLNPWYILMLQMSKPNPADRPSAADLYSKIKVLLDPHLTDFAFSFNDNNNDDGAYSTEISVKHSNMDNKDTTEDNNIGTYKADNNGSHSTKVYSNRVGHNDVHNNHFDKTDENCNIINDGVNDVAANPINLK</sequence>
<dbReference type="GO" id="GO:0004694">
    <property type="term" value="F:eukaryotic translation initiation factor 2alpha kinase activity"/>
    <property type="evidence" value="ECO:0007669"/>
    <property type="project" value="TreeGrafter"/>
</dbReference>
<keyword evidence="12" id="KW-0652">Protein synthesis inhibitor</keyword>
<evidence type="ECO:0000256" key="19">
    <source>
        <dbReference type="ARBA" id="ARBA00076829"/>
    </source>
</evidence>
<dbReference type="InterPro" id="IPR017441">
    <property type="entry name" value="Protein_kinase_ATP_BS"/>
</dbReference>
<dbReference type="FunFam" id="3.30.200.20:FF:000516">
    <property type="entry name" value="Protein kinase PK4, putative"/>
    <property type="match status" value="1"/>
</dbReference>
<keyword evidence="6" id="KW-0677">Repeat</keyword>
<evidence type="ECO:0000313" key="25">
    <source>
        <dbReference type="Proteomes" id="UP000078550"/>
    </source>
</evidence>
<evidence type="ECO:0000256" key="4">
    <source>
        <dbReference type="ARBA" id="ARBA00022553"/>
    </source>
</evidence>
<dbReference type="Gene3D" id="3.30.200.20">
    <property type="entry name" value="Phosphorylase Kinase, domain 1"/>
    <property type="match status" value="1"/>
</dbReference>
<protein>
    <recommendedName>
        <fullName evidence="18">Eukaryotic translation initiation factor 2-alpha kinase PK4</fullName>
        <ecNumber evidence="2">2.7.11.1</ecNumber>
    </recommendedName>
    <alternativeName>
        <fullName evidence="19">Protein kinase PK4</fullName>
    </alternativeName>
</protein>
<keyword evidence="21" id="KW-0175">Coiled coil</keyword>
<dbReference type="EMBL" id="FLRE01000137">
    <property type="protein sequence ID" value="SBT38383.1"/>
    <property type="molecule type" value="Genomic_DNA"/>
</dbReference>
<evidence type="ECO:0000256" key="7">
    <source>
        <dbReference type="ARBA" id="ARBA00022741"/>
    </source>
</evidence>
<feature type="compositionally biased region" description="Polar residues" evidence="22">
    <location>
        <begin position="1624"/>
        <end position="1633"/>
    </location>
</feature>
<dbReference type="PROSITE" id="PS50011">
    <property type="entry name" value="PROTEIN_KINASE_DOM"/>
    <property type="match status" value="1"/>
</dbReference>
<feature type="region of interest" description="Disordered" evidence="22">
    <location>
        <begin position="869"/>
        <end position="889"/>
    </location>
</feature>
<evidence type="ECO:0000256" key="6">
    <source>
        <dbReference type="ARBA" id="ARBA00022737"/>
    </source>
</evidence>
<keyword evidence="7 20" id="KW-0547">Nucleotide-binding</keyword>
<feature type="compositionally biased region" description="Polar residues" evidence="22">
    <location>
        <begin position="1687"/>
        <end position="1708"/>
    </location>
</feature>
<evidence type="ECO:0000256" key="22">
    <source>
        <dbReference type="SAM" id="MobiDB-lite"/>
    </source>
</evidence>
<dbReference type="PANTHER" id="PTHR11042:SF160">
    <property type="entry name" value="EUKARYOTIC TRANSLATION INITIATION FACTOR 2-ALPHA KINASE 1"/>
    <property type="match status" value="1"/>
</dbReference>
<evidence type="ECO:0000256" key="18">
    <source>
        <dbReference type="ARBA" id="ARBA00071199"/>
    </source>
</evidence>
<evidence type="ECO:0000256" key="14">
    <source>
        <dbReference type="ARBA" id="ARBA00048659"/>
    </source>
</evidence>
<dbReference type="InterPro" id="IPR000719">
    <property type="entry name" value="Prot_kinase_dom"/>
</dbReference>
<feature type="compositionally biased region" description="Basic residues" evidence="22">
    <location>
        <begin position="869"/>
        <end position="888"/>
    </location>
</feature>
<evidence type="ECO:0000256" key="17">
    <source>
        <dbReference type="ARBA" id="ARBA00062343"/>
    </source>
</evidence>
<dbReference type="PROSITE" id="PS00107">
    <property type="entry name" value="PROTEIN_KINASE_ATP"/>
    <property type="match status" value="1"/>
</dbReference>
<evidence type="ECO:0000259" key="23">
    <source>
        <dbReference type="PROSITE" id="PS50011"/>
    </source>
</evidence>
<dbReference type="InterPro" id="IPR011009">
    <property type="entry name" value="Kinase-like_dom_sf"/>
</dbReference>
<keyword evidence="10 20" id="KW-0067">ATP-binding</keyword>
<evidence type="ECO:0000256" key="1">
    <source>
        <dbReference type="ARBA" id="ARBA00004477"/>
    </source>
</evidence>
<comment type="function">
    <text evidence="16">During the asexual blood stage, phosphorylates translation factor eIF2alpha in late schizonts resulting in protein translation inhibition. Plays a role in trophozoite differentiation into schizonts.</text>
</comment>
<reference evidence="25" key="1">
    <citation type="submission" date="2016-05" db="EMBL/GenBank/DDBJ databases">
        <authorList>
            <person name="Naeem Raeece"/>
        </authorList>
    </citation>
    <scope>NUCLEOTIDE SEQUENCE [LARGE SCALE GENOMIC DNA]</scope>
</reference>
<evidence type="ECO:0000256" key="16">
    <source>
        <dbReference type="ARBA" id="ARBA00054050"/>
    </source>
</evidence>
<dbReference type="GO" id="GO:0005789">
    <property type="term" value="C:endoplasmic reticulum membrane"/>
    <property type="evidence" value="ECO:0007669"/>
    <property type="project" value="UniProtKB-SubCell"/>
</dbReference>
<evidence type="ECO:0000256" key="3">
    <source>
        <dbReference type="ARBA" id="ARBA00022527"/>
    </source>
</evidence>
<keyword evidence="11" id="KW-0472">Membrane</keyword>
<evidence type="ECO:0000256" key="20">
    <source>
        <dbReference type="PROSITE-ProRule" id="PRU10141"/>
    </source>
</evidence>
<feature type="region of interest" description="Disordered" evidence="22">
    <location>
        <begin position="1904"/>
        <end position="1957"/>
    </location>
</feature>
<evidence type="ECO:0000256" key="13">
    <source>
        <dbReference type="ARBA" id="ARBA00037982"/>
    </source>
</evidence>
<evidence type="ECO:0000313" key="24">
    <source>
        <dbReference type="EMBL" id="SBT38383.1"/>
    </source>
</evidence>
<dbReference type="PANTHER" id="PTHR11042">
    <property type="entry name" value="EUKARYOTIC TRANSLATION INITIATION FACTOR 2-ALPHA KINASE EIF2-ALPHA KINASE -RELATED"/>
    <property type="match status" value="1"/>
</dbReference>
<dbReference type="FunFam" id="1.10.510.10:FF:000615">
    <property type="entry name" value="Eukaryotic translation initiation factor 2-alpha kinase"/>
    <property type="match status" value="1"/>
</dbReference>
<comment type="subcellular location">
    <subcellularLocation>
        <location evidence="1">Endoplasmic reticulum membrane</location>
        <topology evidence="1">Multi-pass membrane protein</topology>
    </subcellularLocation>
</comment>
<gene>
    <name evidence="24" type="ORF">POVWA2_035680</name>
</gene>
<dbReference type="GO" id="GO:0003743">
    <property type="term" value="F:translation initiation factor activity"/>
    <property type="evidence" value="ECO:0007669"/>
    <property type="project" value="UniProtKB-KW"/>
</dbReference>
<feature type="domain" description="Protein kinase" evidence="23">
    <location>
        <begin position="2072"/>
        <end position="2429"/>
    </location>
</feature>
<feature type="binding site" evidence="20">
    <location>
        <position position="1792"/>
    </location>
    <ligand>
        <name>ATP</name>
        <dbReference type="ChEBI" id="CHEBI:30616"/>
    </ligand>
</feature>
<feature type="region of interest" description="Disordered" evidence="22">
    <location>
        <begin position="1862"/>
        <end position="1882"/>
    </location>
</feature>
<dbReference type="SMART" id="SM00220">
    <property type="entry name" value="S_TKc"/>
    <property type="match status" value="1"/>
</dbReference>
<proteinExistence type="inferred from homology"/>
<evidence type="ECO:0000256" key="2">
    <source>
        <dbReference type="ARBA" id="ARBA00012513"/>
    </source>
</evidence>
<feature type="compositionally biased region" description="Basic and acidic residues" evidence="22">
    <location>
        <begin position="2149"/>
        <end position="2179"/>
    </location>
</feature>
<dbReference type="InterPro" id="IPR008271">
    <property type="entry name" value="Ser/Thr_kinase_AS"/>
</dbReference>
<comment type="catalytic activity">
    <reaction evidence="15">
        <text>L-seryl-[protein] + ATP = O-phospho-L-seryl-[protein] + ADP + H(+)</text>
        <dbReference type="Rhea" id="RHEA:17989"/>
        <dbReference type="Rhea" id="RHEA-COMP:9863"/>
        <dbReference type="Rhea" id="RHEA-COMP:11604"/>
        <dbReference type="ChEBI" id="CHEBI:15378"/>
        <dbReference type="ChEBI" id="CHEBI:29999"/>
        <dbReference type="ChEBI" id="CHEBI:30616"/>
        <dbReference type="ChEBI" id="CHEBI:83421"/>
        <dbReference type="ChEBI" id="CHEBI:456216"/>
        <dbReference type="EC" id="2.7.11.1"/>
    </reaction>
    <physiologicalReaction direction="left-to-right" evidence="15">
        <dbReference type="Rhea" id="RHEA:17990"/>
    </physiologicalReaction>
</comment>
<dbReference type="Gene3D" id="1.10.510.10">
    <property type="entry name" value="Transferase(Phosphotransferase) domain 1"/>
    <property type="match status" value="1"/>
</dbReference>
<accession>A0A1A8Z3D6</accession>
<keyword evidence="5" id="KW-0808">Transferase</keyword>
<evidence type="ECO:0000256" key="9">
    <source>
        <dbReference type="ARBA" id="ARBA00022824"/>
    </source>
</evidence>
<dbReference type="CDD" id="cd13996">
    <property type="entry name" value="STKc_EIF2AK"/>
    <property type="match status" value="1"/>
</dbReference>
<keyword evidence="9" id="KW-0256">Endoplasmic reticulum</keyword>
<comment type="similarity">
    <text evidence="13">Belongs to the protein kinase superfamily. Ser/Thr protein kinase family. GCN2 subfamily.</text>
</comment>
<dbReference type="GO" id="GO:0005634">
    <property type="term" value="C:nucleus"/>
    <property type="evidence" value="ECO:0007669"/>
    <property type="project" value="TreeGrafter"/>
</dbReference>
<organism evidence="24 25">
    <name type="scientific">Plasmodium ovale wallikeri</name>
    <dbReference type="NCBI Taxonomy" id="864142"/>
    <lineage>
        <taxon>Eukaryota</taxon>
        <taxon>Sar</taxon>
        <taxon>Alveolata</taxon>
        <taxon>Apicomplexa</taxon>
        <taxon>Aconoidasida</taxon>
        <taxon>Haemosporida</taxon>
        <taxon>Plasmodiidae</taxon>
        <taxon>Plasmodium</taxon>
        <taxon>Plasmodium (Plasmodium)</taxon>
    </lineage>
</organism>
<evidence type="ECO:0000256" key="8">
    <source>
        <dbReference type="ARBA" id="ARBA00022777"/>
    </source>
</evidence>
<name>A0A1A8Z3D6_PLAOA</name>
<keyword evidence="4" id="KW-0597">Phosphoprotein</keyword>
<evidence type="ECO:0000256" key="12">
    <source>
        <dbReference type="ARBA" id="ARBA00023193"/>
    </source>
</evidence>
<feature type="coiled-coil region" evidence="21">
    <location>
        <begin position="551"/>
        <end position="585"/>
    </location>
</feature>
<feature type="compositionally biased region" description="Basic and acidic residues" evidence="22">
    <location>
        <begin position="1866"/>
        <end position="1877"/>
    </location>
</feature>
<dbReference type="GO" id="GO:0005524">
    <property type="term" value="F:ATP binding"/>
    <property type="evidence" value="ECO:0007669"/>
    <property type="project" value="UniProtKB-UniRule"/>
</dbReference>
<keyword evidence="3" id="KW-0723">Serine/threonine-protein kinase</keyword>
<keyword evidence="24" id="KW-0396">Initiation factor</keyword>
<dbReference type="GO" id="GO:0017148">
    <property type="term" value="P:negative regulation of translation"/>
    <property type="evidence" value="ECO:0007669"/>
    <property type="project" value="UniProtKB-KW"/>
</dbReference>
<evidence type="ECO:0000256" key="21">
    <source>
        <dbReference type="SAM" id="Coils"/>
    </source>
</evidence>
<dbReference type="SUPFAM" id="SSF56112">
    <property type="entry name" value="Protein kinase-like (PK-like)"/>
    <property type="match status" value="1"/>
</dbReference>
<feature type="compositionally biased region" description="Basic and acidic residues" evidence="22">
    <location>
        <begin position="1634"/>
        <end position="1679"/>
    </location>
</feature>
<dbReference type="Proteomes" id="UP000078550">
    <property type="component" value="Unassembled WGS sequence"/>
</dbReference>